<organism evidence="2">
    <name type="scientific">Dunaliella tertiolecta</name>
    <name type="common">Green alga</name>
    <dbReference type="NCBI Taxonomy" id="3047"/>
    <lineage>
        <taxon>Eukaryota</taxon>
        <taxon>Viridiplantae</taxon>
        <taxon>Chlorophyta</taxon>
        <taxon>core chlorophytes</taxon>
        <taxon>Chlorophyceae</taxon>
        <taxon>CS clade</taxon>
        <taxon>Chlamydomonadales</taxon>
        <taxon>Dunaliellaceae</taxon>
        <taxon>Dunaliella</taxon>
    </lineage>
</organism>
<dbReference type="AlphaFoldDB" id="A0A7S3RB38"/>
<evidence type="ECO:0000256" key="1">
    <source>
        <dbReference type="SAM" id="SignalP"/>
    </source>
</evidence>
<sequence>MTSSSDFAVLLVFAFVAGQTFARHSSNEIEQPEFESLSHEQESNMLRGLLQDDPPTYPPPPVVTANVTNDNPLGGAGDTAQSVVSRSKLILPDTANKEAAAQALVNGVGNNGVIEKRKVGNGFQTLSKSYELGEAMLNDALAGAPESTAGRLQFLADADNNIDMVLTLFYPEDVSEGAMEQDAAQGAALVNQRRESGTYDAAFVSAGQEAGFDGAAVTVESFVVESGAPSLRASLMGMCISVGAILLFALQ</sequence>
<protein>
    <submittedName>
        <fullName evidence="2">Uncharacterized protein</fullName>
    </submittedName>
</protein>
<feature type="chain" id="PRO_5030625406" evidence="1">
    <location>
        <begin position="23"/>
        <end position="251"/>
    </location>
</feature>
<evidence type="ECO:0000313" key="2">
    <source>
        <dbReference type="EMBL" id="CAE0507590.1"/>
    </source>
</evidence>
<reference evidence="2" key="1">
    <citation type="submission" date="2021-01" db="EMBL/GenBank/DDBJ databases">
        <authorList>
            <person name="Corre E."/>
            <person name="Pelletier E."/>
            <person name="Niang G."/>
            <person name="Scheremetjew M."/>
            <person name="Finn R."/>
            <person name="Kale V."/>
            <person name="Holt S."/>
            <person name="Cochrane G."/>
            <person name="Meng A."/>
            <person name="Brown T."/>
            <person name="Cohen L."/>
        </authorList>
    </citation>
    <scope>NUCLEOTIDE SEQUENCE</scope>
    <source>
        <strain evidence="2">CCMP1320</strain>
    </source>
</reference>
<feature type="signal peptide" evidence="1">
    <location>
        <begin position="1"/>
        <end position="22"/>
    </location>
</feature>
<accession>A0A7S3RB38</accession>
<dbReference type="EMBL" id="HBIP01037603">
    <property type="protein sequence ID" value="CAE0507590.1"/>
    <property type="molecule type" value="Transcribed_RNA"/>
</dbReference>
<gene>
    <name evidence="2" type="ORF">DTER00134_LOCUS22667</name>
</gene>
<proteinExistence type="predicted"/>
<name>A0A7S3RB38_DUNTE</name>
<keyword evidence="1" id="KW-0732">Signal</keyword>